<dbReference type="AlphaFoldDB" id="A0AA45KHV6"/>
<proteinExistence type="predicted"/>
<protein>
    <submittedName>
        <fullName evidence="1">Uncharacterized protein</fullName>
    </submittedName>
</protein>
<sequence>MASATLLTTVAPVITNADDITDTNSPTNLTVESLPLDFVVSNDSLSTLISDDGTTTTLTSEQQDVANAIANYYAKDSSGNVTFTASLSDLMNLGLSQADAQAILDNASSAVTSPIRTRGFVGLHINLGTKTRNMSSWAAAAYVTGYVGWYLKVFATTPATAGAVALISAGVGASVKYAITHGIKRIDVGVNIPFVALSYTVATP</sequence>
<evidence type="ECO:0000313" key="1">
    <source>
        <dbReference type="EMBL" id="QSE77618.1"/>
    </source>
</evidence>
<keyword evidence="2" id="KW-1185">Reference proteome</keyword>
<dbReference type="Proteomes" id="UP000663608">
    <property type="component" value="Chromosome"/>
</dbReference>
<evidence type="ECO:0000313" key="2">
    <source>
        <dbReference type="Proteomes" id="UP000663608"/>
    </source>
</evidence>
<name>A0AA45KHV6_9LACT</name>
<reference evidence="1 2" key="1">
    <citation type="submission" date="2021-02" db="EMBL/GenBank/DDBJ databases">
        <title>Complete genome sequence of Lactococcus lactis strain K_LL004.</title>
        <authorList>
            <person name="Kim H.B."/>
        </authorList>
    </citation>
    <scope>NUCLEOTIDE SEQUENCE [LARGE SCALE GENOMIC DNA]</scope>
    <source>
        <strain evidence="1 2">K_LL004</strain>
    </source>
</reference>
<accession>A0AA45KHV6</accession>
<dbReference type="KEGG" id="lti:JW886_02160"/>
<organism evidence="1 2">
    <name type="scientific">Lactococcus taiwanensis</name>
    <dbReference type="NCBI Taxonomy" id="1151742"/>
    <lineage>
        <taxon>Bacteria</taxon>
        <taxon>Bacillati</taxon>
        <taxon>Bacillota</taxon>
        <taxon>Bacilli</taxon>
        <taxon>Lactobacillales</taxon>
        <taxon>Streptococcaceae</taxon>
        <taxon>Lactococcus</taxon>
    </lineage>
</organism>
<dbReference type="EMBL" id="CP070872">
    <property type="protein sequence ID" value="QSE77618.1"/>
    <property type="molecule type" value="Genomic_DNA"/>
</dbReference>
<gene>
    <name evidence="1" type="ORF">JW886_02160</name>
</gene>